<protein>
    <submittedName>
        <fullName evidence="1">Uncharacterized protein</fullName>
    </submittedName>
</protein>
<dbReference type="EMBL" id="JABRWO010000001">
    <property type="protein sequence ID" value="MBA2113271.1"/>
    <property type="molecule type" value="Genomic_DNA"/>
</dbReference>
<comment type="caution">
    <text evidence="1">The sequence shown here is derived from an EMBL/GenBank/DDBJ whole genome shotgun (WGS) entry which is preliminary data.</text>
</comment>
<accession>A0A7V9A5V1</accession>
<proteinExistence type="predicted"/>
<organism evidence="1 2">
    <name type="scientific">Bremerella alba</name>
    <dbReference type="NCBI Taxonomy" id="980252"/>
    <lineage>
        <taxon>Bacteria</taxon>
        <taxon>Pseudomonadati</taxon>
        <taxon>Planctomycetota</taxon>
        <taxon>Planctomycetia</taxon>
        <taxon>Pirellulales</taxon>
        <taxon>Pirellulaceae</taxon>
        <taxon>Bremerella</taxon>
    </lineage>
</organism>
<gene>
    <name evidence="1" type="ORF">HOV93_04200</name>
</gene>
<reference evidence="1 2" key="1">
    <citation type="submission" date="2020-05" db="EMBL/GenBank/DDBJ databases">
        <title>Bremerella alba sp. nov., a novel planctomycete isolated from the surface of the macroalga Fucus spiralis.</title>
        <authorList>
            <person name="Godinho O."/>
            <person name="Botelho R."/>
            <person name="Albuquerque L."/>
            <person name="Wiegand S."/>
            <person name="Da Costa M.S."/>
            <person name="Lobo-Da-Cunha A."/>
            <person name="Jogler C."/>
            <person name="Lage O.M."/>
        </authorList>
    </citation>
    <scope>NUCLEOTIDE SEQUENCE [LARGE SCALE GENOMIC DNA]</scope>
    <source>
        <strain evidence="1 2">FF15</strain>
    </source>
</reference>
<evidence type="ECO:0000313" key="1">
    <source>
        <dbReference type="EMBL" id="MBA2113271.1"/>
    </source>
</evidence>
<name>A0A7V9A5V1_9BACT</name>
<dbReference type="AlphaFoldDB" id="A0A7V9A5V1"/>
<sequence>MIGCQADDRLLIPTRTKWCVSIFGKALREALKRAHLKREIT</sequence>
<evidence type="ECO:0000313" key="2">
    <source>
        <dbReference type="Proteomes" id="UP000551616"/>
    </source>
</evidence>
<keyword evidence="2" id="KW-1185">Reference proteome</keyword>
<dbReference type="Proteomes" id="UP000551616">
    <property type="component" value="Unassembled WGS sequence"/>
</dbReference>